<dbReference type="Pfam" id="PF15370">
    <property type="entry name" value="NOPCHAP1"/>
    <property type="match status" value="1"/>
</dbReference>
<dbReference type="Proteomes" id="UP000735302">
    <property type="component" value="Unassembled WGS sequence"/>
</dbReference>
<accession>A0AAV4BY18</accession>
<gene>
    <name evidence="2" type="ORF">PoB_004979900</name>
</gene>
<dbReference type="InterPro" id="IPR027921">
    <property type="entry name" value="NOPCHAP1"/>
</dbReference>
<dbReference type="AlphaFoldDB" id="A0AAV4BY18"/>
<reference evidence="2 3" key="1">
    <citation type="journal article" date="2021" name="Elife">
        <title>Chloroplast acquisition without the gene transfer in kleptoplastic sea slugs, Plakobranchus ocellatus.</title>
        <authorList>
            <person name="Maeda T."/>
            <person name="Takahashi S."/>
            <person name="Yoshida T."/>
            <person name="Shimamura S."/>
            <person name="Takaki Y."/>
            <person name="Nagai Y."/>
            <person name="Toyoda A."/>
            <person name="Suzuki Y."/>
            <person name="Arimoto A."/>
            <person name="Ishii H."/>
            <person name="Satoh N."/>
            <person name="Nishiyama T."/>
            <person name="Hasebe M."/>
            <person name="Maruyama T."/>
            <person name="Minagawa J."/>
            <person name="Obokata J."/>
            <person name="Shigenobu S."/>
        </authorList>
    </citation>
    <scope>NUCLEOTIDE SEQUENCE [LARGE SCALE GENOMIC DNA]</scope>
</reference>
<feature type="compositionally biased region" description="Acidic residues" evidence="1">
    <location>
        <begin position="123"/>
        <end position="132"/>
    </location>
</feature>
<organism evidence="2 3">
    <name type="scientific">Plakobranchus ocellatus</name>
    <dbReference type="NCBI Taxonomy" id="259542"/>
    <lineage>
        <taxon>Eukaryota</taxon>
        <taxon>Metazoa</taxon>
        <taxon>Spiralia</taxon>
        <taxon>Lophotrochozoa</taxon>
        <taxon>Mollusca</taxon>
        <taxon>Gastropoda</taxon>
        <taxon>Heterobranchia</taxon>
        <taxon>Euthyneura</taxon>
        <taxon>Panpulmonata</taxon>
        <taxon>Sacoglossa</taxon>
        <taxon>Placobranchoidea</taxon>
        <taxon>Plakobranchidae</taxon>
        <taxon>Plakobranchus</taxon>
    </lineage>
</organism>
<evidence type="ECO:0000313" key="2">
    <source>
        <dbReference type="EMBL" id="GFO23294.1"/>
    </source>
</evidence>
<protein>
    <submittedName>
        <fullName evidence="2">Uncharacterized protein</fullName>
    </submittedName>
</protein>
<feature type="region of interest" description="Disordered" evidence="1">
    <location>
        <begin position="117"/>
        <end position="213"/>
    </location>
</feature>
<sequence>MAEKLNSADHNERPEDLSESREHSTIRKSQIHQNAKYSPEISKQLMYPEKFTSCYKEGKLKIVGNESQEAPRTFYMPQNSVLSRIKGFLPQLSEANKSTASEIASNEGQQELLTIEPVGLCSDESDEDEDSEETKNCTEKPHSSAPFVEMNVSLVPSEVLSKFDDSEDEDSDNSSTSDENVEDALSVLQHNLSPNPQGTVCTGEQPVAKHSAAKSVVIEELSNSTVTEKDVAPSR</sequence>
<proteinExistence type="predicted"/>
<name>A0AAV4BY18_9GAST</name>
<dbReference type="GO" id="GO:0000492">
    <property type="term" value="P:box C/D snoRNP assembly"/>
    <property type="evidence" value="ECO:0007669"/>
    <property type="project" value="InterPro"/>
</dbReference>
<evidence type="ECO:0000256" key="1">
    <source>
        <dbReference type="SAM" id="MobiDB-lite"/>
    </source>
</evidence>
<feature type="compositionally biased region" description="Basic and acidic residues" evidence="1">
    <location>
        <begin position="1"/>
        <end position="25"/>
    </location>
</feature>
<feature type="compositionally biased region" description="Basic and acidic residues" evidence="1">
    <location>
        <begin position="133"/>
        <end position="142"/>
    </location>
</feature>
<comment type="caution">
    <text evidence="2">The sequence shown here is derived from an EMBL/GenBank/DDBJ whole genome shotgun (WGS) entry which is preliminary data.</text>
</comment>
<keyword evidence="3" id="KW-1185">Reference proteome</keyword>
<feature type="compositionally biased region" description="Polar residues" evidence="1">
    <location>
        <begin position="27"/>
        <end position="36"/>
    </location>
</feature>
<dbReference type="EMBL" id="BLXT01005502">
    <property type="protein sequence ID" value="GFO23294.1"/>
    <property type="molecule type" value="Genomic_DNA"/>
</dbReference>
<feature type="region of interest" description="Disordered" evidence="1">
    <location>
        <begin position="1"/>
        <end position="41"/>
    </location>
</feature>
<feature type="compositionally biased region" description="Polar residues" evidence="1">
    <location>
        <begin position="188"/>
        <end position="202"/>
    </location>
</feature>
<evidence type="ECO:0000313" key="3">
    <source>
        <dbReference type="Proteomes" id="UP000735302"/>
    </source>
</evidence>